<organism evidence="2 3">
    <name type="scientific">Tenuifilum thalassicum</name>
    <dbReference type="NCBI Taxonomy" id="2590900"/>
    <lineage>
        <taxon>Bacteria</taxon>
        <taxon>Pseudomonadati</taxon>
        <taxon>Bacteroidota</taxon>
        <taxon>Bacteroidia</taxon>
        <taxon>Bacteroidales</taxon>
        <taxon>Tenuifilaceae</taxon>
        <taxon>Tenuifilum</taxon>
    </lineage>
</organism>
<feature type="domain" description="SiaC family regulatory phosphoprotein" evidence="1">
    <location>
        <begin position="6"/>
        <end position="123"/>
    </location>
</feature>
<proteinExistence type="predicted"/>
<gene>
    <name evidence="2" type="ORF">FHG85_02005</name>
</gene>
<dbReference type="KEGG" id="ttz:FHG85_02005"/>
<evidence type="ECO:0000259" key="1">
    <source>
        <dbReference type="Pfam" id="PF09345"/>
    </source>
</evidence>
<dbReference type="EMBL" id="CP041345">
    <property type="protein sequence ID" value="QKG79087.1"/>
    <property type="molecule type" value="Genomic_DNA"/>
</dbReference>
<dbReference type="Proteomes" id="UP000500961">
    <property type="component" value="Chromosome"/>
</dbReference>
<dbReference type="Pfam" id="PF09345">
    <property type="entry name" value="SiaC"/>
    <property type="match status" value="1"/>
</dbReference>
<dbReference type="AlphaFoldDB" id="A0A7D3XDH2"/>
<dbReference type="RefSeq" id="WP_173072605.1">
    <property type="nucleotide sequence ID" value="NZ_CP041345.1"/>
</dbReference>
<sequence length="126" mass="14639">MDPIKIAGTSQYPTVTLDKDAGVFEFLGNSLPEDARKFYDPIISWIDEYAKNPNPETVVKFKMIYYNTPSSKMIFQVLKRFEKIALEGNNITIIWMYNEDDIDIKDAGKDFSNHIKVPFKLESYKE</sequence>
<dbReference type="InterPro" id="IPR018530">
    <property type="entry name" value="SiaC"/>
</dbReference>
<keyword evidence="3" id="KW-1185">Reference proteome</keyword>
<reference evidence="2 3" key="1">
    <citation type="submission" date="2019-07" db="EMBL/GenBank/DDBJ databases">
        <title>Thalassofilum flectens gen. nov., sp. nov., a novel moderate thermophilic anaerobe from a shallow sea hot spring in Kunashir Island (Russia), representing a new family in the order Bacteroidales, and proposal of Thalassofilacea fam. nov.</title>
        <authorList>
            <person name="Kochetkova T.V."/>
            <person name="Podosokorskaya O.A."/>
            <person name="Novikov A."/>
            <person name="Elcheninov A.G."/>
            <person name="Toshchakov S.V."/>
            <person name="Kublanov I.V."/>
        </authorList>
    </citation>
    <scope>NUCLEOTIDE SEQUENCE [LARGE SCALE GENOMIC DNA]</scope>
    <source>
        <strain evidence="2 3">38-H</strain>
    </source>
</reference>
<accession>A0A7D3XDH2</accession>
<evidence type="ECO:0000313" key="3">
    <source>
        <dbReference type="Proteomes" id="UP000500961"/>
    </source>
</evidence>
<name>A0A7D3XDH2_9BACT</name>
<protein>
    <submittedName>
        <fullName evidence="2">DUF1987 domain-containing protein</fullName>
    </submittedName>
</protein>
<evidence type="ECO:0000313" key="2">
    <source>
        <dbReference type="EMBL" id="QKG79087.1"/>
    </source>
</evidence>